<dbReference type="SUPFAM" id="SSF54001">
    <property type="entry name" value="Cysteine proteinases"/>
    <property type="match status" value="1"/>
</dbReference>
<name>A0ABV7KFP5_9HYPH</name>
<gene>
    <name evidence="1" type="ORF">ACFOHJ_16545</name>
</gene>
<sequence length="290" mass="30916">MSAGYLALSKPRHAAIAAGLALGFSLFAGPAGLQQARVAAAAQARPFHSQQRIAGDSDKARDAAAPVGLDRMSTGSVPTGVFGSVAFPFKPDALAQWQHMQQALDRLRREDCAGSTTCRTRMGLLQETVAAIADAPIAKKVDAVNLAVNKLLRYDTDANIYGTLDHWATPVETLTTGRGDCEDYALLKLAALRSAGLPAESLALVVVRDAKRNFFHAVLAVSTTSQTYILDNLRDTVLPDSALPQYQALYSLGAQRAWVHGYKRGSEFAMQKRPASLDKVLPGEGVANPS</sequence>
<evidence type="ECO:0000313" key="2">
    <source>
        <dbReference type="Proteomes" id="UP001595583"/>
    </source>
</evidence>
<dbReference type="Proteomes" id="UP001595583">
    <property type="component" value="Unassembled WGS sequence"/>
</dbReference>
<protein>
    <submittedName>
        <fullName evidence="1">Transglutaminase-like cysteine peptidase</fullName>
    </submittedName>
</protein>
<dbReference type="InterPro" id="IPR038765">
    <property type="entry name" value="Papain-like_cys_pep_sf"/>
</dbReference>
<comment type="caution">
    <text evidence="1">The sequence shown here is derived from an EMBL/GenBank/DDBJ whole genome shotgun (WGS) entry which is preliminary data.</text>
</comment>
<reference evidence="2" key="1">
    <citation type="journal article" date="2019" name="Int. J. Syst. Evol. Microbiol.">
        <title>The Global Catalogue of Microorganisms (GCM) 10K type strain sequencing project: providing services to taxonomists for standard genome sequencing and annotation.</title>
        <authorList>
            <consortium name="The Broad Institute Genomics Platform"/>
            <consortium name="The Broad Institute Genome Sequencing Center for Infectious Disease"/>
            <person name="Wu L."/>
            <person name="Ma J."/>
        </authorList>
    </citation>
    <scope>NUCLEOTIDE SEQUENCE [LARGE SCALE GENOMIC DNA]</scope>
    <source>
        <strain evidence="2">KCTC 52165</strain>
    </source>
</reference>
<dbReference type="Gene3D" id="3.10.620.30">
    <property type="match status" value="1"/>
</dbReference>
<dbReference type="RefSeq" id="WP_378222332.1">
    <property type="nucleotide sequence ID" value="NZ_JBHRTK010000015.1"/>
</dbReference>
<proteinExistence type="predicted"/>
<dbReference type="PANTHER" id="PTHR39327">
    <property type="match status" value="1"/>
</dbReference>
<dbReference type="Pfam" id="PF06035">
    <property type="entry name" value="Peptidase_C93"/>
    <property type="match status" value="1"/>
</dbReference>
<keyword evidence="2" id="KW-1185">Reference proteome</keyword>
<dbReference type="PANTHER" id="PTHR39327:SF1">
    <property type="entry name" value="BLR5470 PROTEIN"/>
    <property type="match status" value="1"/>
</dbReference>
<evidence type="ECO:0000313" key="1">
    <source>
        <dbReference type="EMBL" id="MFC3207836.1"/>
    </source>
</evidence>
<dbReference type="InterPro" id="IPR010319">
    <property type="entry name" value="Transglutaminase-like_Cys_pept"/>
</dbReference>
<dbReference type="EMBL" id="JBHRTK010000015">
    <property type="protein sequence ID" value="MFC3207836.1"/>
    <property type="molecule type" value="Genomic_DNA"/>
</dbReference>
<organism evidence="1 2">
    <name type="scientific">Aquamicrobium soli</name>
    <dbReference type="NCBI Taxonomy" id="1811518"/>
    <lineage>
        <taxon>Bacteria</taxon>
        <taxon>Pseudomonadati</taxon>
        <taxon>Pseudomonadota</taxon>
        <taxon>Alphaproteobacteria</taxon>
        <taxon>Hyphomicrobiales</taxon>
        <taxon>Phyllobacteriaceae</taxon>
        <taxon>Aquamicrobium</taxon>
    </lineage>
</organism>
<accession>A0ABV7KFP5</accession>